<feature type="transmembrane region" description="Helical" evidence="1">
    <location>
        <begin position="238"/>
        <end position="255"/>
    </location>
</feature>
<dbReference type="KEGG" id="vpy:HZI73_02385"/>
<keyword evidence="3" id="KW-1185">Reference proteome</keyword>
<organism evidence="2 3">
    <name type="scientific">Vallitalea pronyensis</name>
    <dbReference type="NCBI Taxonomy" id="1348613"/>
    <lineage>
        <taxon>Bacteria</taxon>
        <taxon>Bacillati</taxon>
        <taxon>Bacillota</taxon>
        <taxon>Clostridia</taxon>
        <taxon>Lachnospirales</taxon>
        <taxon>Vallitaleaceae</taxon>
        <taxon>Vallitalea</taxon>
    </lineage>
</organism>
<dbReference type="EMBL" id="CP058649">
    <property type="protein sequence ID" value="QUI21199.1"/>
    <property type="molecule type" value="Genomic_DNA"/>
</dbReference>
<feature type="transmembrane region" description="Helical" evidence="1">
    <location>
        <begin position="156"/>
        <end position="175"/>
    </location>
</feature>
<evidence type="ECO:0000256" key="1">
    <source>
        <dbReference type="SAM" id="Phobius"/>
    </source>
</evidence>
<keyword evidence="1" id="KW-1133">Transmembrane helix</keyword>
<gene>
    <name evidence="2" type="ORF">HZI73_02385</name>
</gene>
<proteinExistence type="predicted"/>
<evidence type="ECO:0000313" key="3">
    <source>
        <dbReference type="Proteomes" id="UP000683246"/>
    </source>
</evidence>
<feature type="transmembrane region" description="Helical" evidence="1">
    <location>
        <begin position="118"/>
        <end position="136"/>
    </location>
</feature>
<reference evidence="2" key="1">
    <citation type="submission" date="2020-07" db="EMBL/GenBank/DDBJ databases">
        <title>Vallitalea pronyensis genome.</title>
        <authorList>
            <person name="Postec A."/>
        </authorList>
    </citation>
    <scope>NUCLEOTIDE SEQUENCE</scope>
    <source>
        <strain evidence="2">FatNI3</strain>
    </source>
</reference>
<feature type="transmembrane region" description="Helical" evidence="1">
    <location>
        <begin position="195"/>
        <end position="218"/>
    </location>
</feature>
<feature type="transmembrane region" description="Helical" evidence="1">
    <location>
        <begin position="84"/>
        <end position="106"/>
    </location>
</feature>
<dbReference type="AlphaFoldDB" id="A0A8J8MGJ9"/>
<evidence type="ECO:0000313" key="2">
    <source>
        <dbReference type="EMBL" id="QUI21199.1"/>
    </source>
</evidence>
<keyword evidence="1" id="KW-0812">Transmembrane</keyword>
<sequence>MNKKYATRDLIAIIVQTGLLIAIAQVVKLISSTYIYIAGAPAIRISFSGPFTGMPGILFGPLVGGIAGGLGDIIGYLLRPQGAYIPWFTVTAILGGVLTPIFWITFRKVNVKRLQTTCIVLFGAMGMLGIFNHIMVTFLPDNGYASYLLGLGKNKAFTTLGLEVTAAVGFLLLFVDYVMKKKLTANYVHDNFLKLLISVGISGLIVTTLNTQILRIFIPALSQKAFIAFWIPRVIEELFMSVYIAYMLSFLLHLYHKVFKPNRFM</sequence>
<dbReference type="RefSeq" id="WP_212696663.1">
    <property type="nucleotide sequence ID" value="NZ_CP058649.1"/>
</dbReference>
<dbReference type="Pfam" id="PF07155">
    <property type="entry name" value="ECF-ribofla_trS"/>
    <property type="match status" value="1"/>
</dbReference>
<protein>
    <submittedName>
        <fullName evidence="2">ECF transporter S component</fullName>
    </submittedName>
</protein>
<accession>A0A8J8MGJ9</accession>
<dbReference type="Gene3D" id="1.10.1760.20">
    <property type="match status" value="1"/>
</dbReference>
<name>A0A8J8MGJ9_9FIRM</name>
<keyword evidence="1" id="KW-0472">Membrane</keyword>
<dbReference type="InterPro" id="IPR009825">
    <property type="entry name" value="ECF_substrate-spec-like"/>
</dbReference>
<dbReference type="Proteomes" id="UP000683246">
    <property type="component" value="Chromosome"/>
</dbReference>
<dbReference type="GO" id="GO:0016020">
    <property type="term" value="C:membrane"/>
    <property type="evidence" value="ECO:0007669"/>
    <property type="project" value="InterPro"/>
</dbReference>